<evidence type="ECO:0000313" key="10">
    <source>
        <dbReference type="EMBL" id="KAB1201167.1"/>
    </source>
</evidence>
<sequence>MEIDQRAATGQGKGVQHFIRGWGWLKALPGKSTNKAVEVAKSTKKIGQDDPRRVIHSLKVGLALTLVSLLYYWRSLYDGFGVSGMWAVMTVVVVFEFTVGATLSKSLNRGFATFFAGALGVGAQHLACLFGEKGEPIVLGMLVFLLAAVSSFTRFIPRIKARYDYGVLIFILTFSLVSVSGYRIDKILLFAQQRLSTIVVGGATCIIISLSACPVWAGEDLQKLIASNLEKLANYLEGFGGEYCRDAEEKQGVGDSEGDKAALLQGYKSVLNSKNTEESLANFARWEPGHGRFRFRHPWKQYLKIGALARQCAYRIEALNGYINSDIQAPWEFRNKLQGSTLKMSSESSKALKALASAIKTMTDPSTANFHVENSKTAINDLKIALKDTSVETPADLQAILPIASVASTIIEITRCVEKISESVHELSSLAHFQSFEPTVSPEKPHGLLHRGSIKPVLGSGGEHVIITVHPTSTHSLENKILETPKAGQRLDM</sequence>
<reference evidence="10 11" key="1">
    <citation type="journal article" date="2019" name="Plant Biotechnol. J.">
        <title>The red bayberry genome and genetic basis of sex determination.</title>
        <authorList>
            <person name="Jia H.M."/>
            <person name="Jia H.J."/>
            <person name="Cai Q.L."/>
            <person name="Wang Y."/>
            <person name="Zhao H.B."/>
            <person name="Yang W.F."/>
            <person name="Wang G.Y."/>
            <person name="Li Y.H."/>
            <person name="Zhan D.L."/>
            <person name="Shen Y.T."/>
            <person name="Niu Q.F."/>
            <person name="Chang L."/>
            <person name="Qiu J."/>
            <person name="Zhao L."/>
            <person name="Xie H.B."/>
            <person name="Fu W.Y."/>
            <person name="Jin J."/>
            <person name="Li X.W."/>
            <person name="Jiao Y."/>
            <person name="Zhou C.C."/>
            <person name="Tu T."/>
            <person name="Chai C.Y."/>
            <person name="Gao J.L."/>
            <person name="Fan L.J."/>
            <person name="van de Weg E."/>
            <person name="Wang J.Y."/>
            <person name="Gao Z.S."/>
        </authorList>
    </citation>
    <scope>NUCLEOTIDE SEQUENCE [LARGE SCALE GENOMIC DNA]</scope>
    <source>
        <tissue evidence="10">Leaves</tissue>
    </source>
</reference>
<dbReference type="EMBL" id="RXIC02000092">
    <property type="protein sequence ID" value="KAB1201167.1"/>
    <property type="molecule type" value="Genomic_DNA"/>
</dbReference>
<dbReference type="GO" id="GO:0016020">
    <property type="term" value="C:membrane"/>
    <property type="evidence" value="ECO:0007669"/>
    <property type="project" value="UniProtKB-SubCell"/>
</dbReference>
<dbReference type="GO" id="GO:0034220">
    <property type="term" value="P:monoatomic ion transmembrane transport"/>
    <property type="evidence" value="ECO:0007669"/>
    <property type="project" value="UniProtKB-KW"/>
</dbReference>
<evidence type="ECO:0000256" key="7">
    <source>
        <dbReference type="ARBA" id="ARBA00023136"/>
    </source>
</evidence>
<feature type="transmembrane region" description="Helical" evidence="9">
    <location>
        <begin position="137"/>
        <end position="156"/>
    </location>
</feature>
<keyword evidence="8" id="KW-0407">Ion channel</keyword>
<keyword evidence="5 9" id="KW-1133">Transmembrane helix</keyword>
<dbReference type="PANTHER" id="PTHR31086">
    <property type="entry name" value="ALUMINUM-ACTIVATED MALATE TRANSPORTER 10"/>
    <property type="match status" value="1"/>
</dbReference>
<evidence type="ECO:0000313" key="11">
    <source>
        <dbReference type="Proteomes" id="UP000516437"/>
    </source>
</evidence>
<feature type="transmembrane region" description="Helical" evidence="9">
    <location>
        <begin position="79"/>
        <end position="99"/>
    </location>
</feature>
<accession>A0A6A1UN25</accession>
<organism evidence="10 11">
    <name type="scientific">Morella rubra</name>
    <name type="common">Chinese bayberry</name>
    <dbReference type="NCBI Taxonomy" id="262757"/>
    <lineage>
        <taxon>Eukaryota</taxon>
        <taxon>Viridiplantae</taxon>
        <taxon>Streptophyta</taxon>
        <taxon>Embryophyta</taxon>
        <taxon>Tracheophyta</taxon>
        <taxon>Spermatophyta</taxon>
        <taxon>Magnoliopsida</taxon>
        <taxon>eudicotyledons</taxon>
        <taxon>Gunneridae</taxon>
        <taxon>Pentapetalae</taxon>
        <taxon>rosids</taxon>
        <taxon>fabids</taxon>
        <taxon>Fagales</taxon>
        <taxon>Myricaceae</taxon>
        <taxon>Morella</taxon>
    </lineage>
</organism>
<comment type="caution">
    <text evidence="10">The sequence shown here is derived from an EMBL/GenBank/DDBJ whole genome shotgun (WGS) entry which is preliminary data.</text>
</comment>
<dbReference type="InterPro" id="IPR020966">
    <property type="entry name" value="ALMT"/>
</dbReference>
<comment type="subcellular location">
    <subcellularLocation>
        <location evidence="1">Membrane</location>
        <topology evidence="1">Multi-pass membrane protein</topology>
    </subcellularLocation>
</comment>
<name>A0A6A1UN25_9ROSI</name>
<dbReference type="OrthoDB" id="68611at2759"/>
<keyword evidence="6" id="KW-0406">Ion transport</keyword>
<evidence type="ECO:0000256" key="4">
    <source>
        <dbReference type="ARBA" id="ARBA00022692"/>
    </source>
</evidence>
<feature type="transmembrane region" description="Helical" evidence="9">
    <location>
        <begin position="163"/>
        <end position="184"/>
    </location>
</feature>
<gene>
    <name evidence="10" type="ORF">CJ030_MR0G004703</name>
</gene>
<keyword evidence="3" id="KW-0813">Transport</keyword>
<proteinExistence type="inferred from homology"/>
<comment type="similarity">
    <text evidence="2">Belongs to the aromatic acid exporter (TC 2.A.85) family.</text>
</comment>
<keyword evidence="7 9" id="KW-0472">Membrane</keyword>
<feature type="transmembrane region" description="Helical" evidence="9">
    <location>
        <begin position="54"/>
        <end position="73"/>
    </location>
</feature>
<protein>
    <submittedName>
        <fullName evidence="10">Aluminum-activated malate transporter 8</fullName>
    </submittedName>
</protein>
<evidence type="ECO:0000256" key="2">
    <source>
        <dbReference type="ARBA" id="ARBA00007079"/>
    </source>
</evidence>
<dbReference type="Proteomes" id="UP000516437">
    <property type="component" value="Unassembled WGS sequence"/>
</dbReference>
<keyword evidence="4 9" id="KW-0812">Transmembrane</keyword>
<feature type="transmembrane region" description="Helical" evidence="9">
    <location>
        <begin position="111"/>
        <end position="131"/>
    </location>
</feature>
<evidence type="ECO:0000256" key="1">
    <source>
        <dbReference type="ARBA" id="ARBA00004141"/>
    </source>
</evidence>
<keyword evidence="11" id="KW-1185">Reference proteome</keyword>
<evidence type="ECO:0000256" key="8">
    <source>
        <dbReference type="ARBA" id="ARBA00023303"/>
    </source>
</evidence>
<evidence type="ECO:0000256" key="3">
    <source>
        <dbReference type="ARBA" id="ARBA00022448"/>
    </source>
</evidence>
<dbReference type="GO" id="GO:0015743">
    <property type="term" value="P:malate transport"/>
    <property type="evidence" value="ECO:0007669"/>
    <property type="project" value="InterPro"/>
</dbReference>
<evidence type="ECO:0000256" key="6">
    <source>
        <dbReference type="ARBA" id="ARBA00023065"/>
    </source>
</evidence>
<evidence type="ECO:0000256" key="9">
    <source>
        <dbReference type="SAM" id="Phobius"/>
    </source>
</evidence>
<dbReference type="Pfam" id="PF11744">
    <property type="entry name" value="ALMT"/>
    <property type="match status" value="1"/>
</dbReference>
<evidence type="ECO:0000256" key="5">
    <source>
        <dbReference type="ARBA" id="ARBA00022989"/>
    </source>
</evidence>
<dbReference type="AlphaFoldDB" id="A0A6A1UN25"/>